<protein>
    <recommendedName>
        <fullName evidence="4">Lipoprotein</fullName>
    </recommendedName>
</protein>
<comment type="caution">
    <text evidence="2">The sequence shown here is derived from an EMBL/GenBank/DDBJ whole genome shotgun (WGS) entry which is preliminary data.</text>
</comment>
<evidence type="ECO:0000256" key="1">
    <source>
        <dbReference type="SAM" id="SignalP"/>
    </source>
</evidence>
<dbReference type="EMBL" id="JAJEQO010000002">
    <property type="protein sequence ID" value="MCC2212408.1"/>
    <property type="molecule type" value="Genomic_DNA"/>
</dbReference>
<proteinExistence type="predicted"/>
<evidence type="ECO:0008006" key="4">
    <source>
        <dbReference type="Google" id="ProtNLM"/>
    </source>
</evidence>
<keyword evidence="3" id="KW-1185">Reference proteome</keyword>
<evidence type="ECO:0000313" key="2">
    <source>
        <dbReference type="EMBL" id="MCC2212408.1"/>
    </source>
</evidence>
<feature type="signal peptide" evidence="1">
    <location>
        <begin position="1"/>
        <end position="26"/>
    </location>
</feature>
<reference evidence="2 3" key="1">
    <citation type="submission" date="2021-10" db="EMBL/GenBank/DDBJ databases">
        <title>Anaerobic single-cell dispensing facilitates the cultivation of human gut bacteria.</title>
        <authorList>
            <person name="Afrizal A."/>
        </authorList>
    </citation>
    <scope>NUCLEOTIDE SEQUENCE [LARGE SCALE GENOMIC DNA]</scope>
    <source>
        <strain evidence="2 3">CLA-AA-H223</strain>
    </source>
</reference>
<dbReference type="Proteomes" id="UP001199236">
    <property type="component" value="Unassembled WGS sequence"/>
</dbReference>
<keyword evidence="1" id="KW-0732">Signal</keyword>
<dbReference type="RefSeq" id="WP_227622185.1">
    <property type="nucleotide sequence ID" value="NZ_JAJEQO010000002.1"/>
</dbReference>
<dbReference type="PROSITE" id="PS51257">
    <property type="entry name" value="PROKAR_LIPOPROTEIN"/>
    <property type="match status" value="1"/>
</dbReference>
<evidence type="ECO:0000313" key="3">
    <source>
        <dbReference type="Proteomes" id="UP001199236"/>
    </source>
</evidence>
<gene>
    <name evidence="2" type="ORF">LKD34_02655</name>
</gene>
<organism evidence="2 3">
    <name type="scientific">Faecalibacterium hominis</name>
    <name type="common">ex Afrizal et al. 2022</name>
    <dbReference type="NCBI Taxonomy" id="2881265"/>
    <lineage>
        <taxon>Bacteria</taxon>
        <taxon>Bacillati</taxon>
        <taxon>Bacillota</taxon>
        <taxon>Clostridia</taxon>
        <taxon>Eubacteriales</taxon>
        <taxon>Oscillospiraceae</taxon>
        <taxon>Faecalibacterium</taxon>
    </lineage>
</organism>
<accession>A0ABS8FCZ3</accession>
<sequence length="164" mass="16788">MRINRTLGLALTAAVLAVAMTGCSNSASSTASSAASSEAASSVAASSVAASSEAAESEVAAASVVSTEDLDVNGTTYSADCYGEFTLSNGDTMKLWKVNGAYADLSALPMKGMAEEFPIEAEAEQIYVADVTSNGETTRQYLRTDKAGRNGTVSVKTFELGDAE</sequence>
<feature type="chain" id="PRO_5045601078" description="Lipoprotein" evidence="1">
    <location>
        <begin position="27"/>
        <end position="164"/>
    </location>
</feature>
<name>A0ABS8FCZ3_9FIRM</name>